<proteinExistence type="predicted"/>
<dbReference type="Pfam" id="PF07110">
    <property type="entry name" value="EthD"/>
    <property type="match status" value="1"/>
</dbReference>
<dbReference type="NCBIfam" id="TIGR02118">
    <property type="entry name" value="EthD family reductase"/>
    <property type="match status" value="1"/>
</dbReference>
<sequence>MIKLTFWLRRHADLSLEQFQAYWRDHHAPLVAEVAPLLRIRRYVQSHSFADHRLAGTADARGATVPPYDGVAELFWDSIDDLVAVNDSKDARDAGRRLLEDERNFIDLAQSPLFWVREHHIV</sequence>
<dbReference type="EMBL" id="NBBI01000001">
    <property type="protein sequence ID" value="OWK33179.1"/>
    <property type="molecule type" value="Genomic_DNA"/>
</dbReference>
<comment type="caution">
    <text evidence="2">The sequence shown here is derived from an EMBL/GenBank/DDBJ whole genome shotgun (WGS) entry which is preliminary data.</text>
</comment>
<dbReference type="RefSeq" id="WP_088365484.1">
    <property type="nucleotide sequence ID" value="NZ_NBBI01000001.1"/>
</dbReference>
<gene>
    <name evidence="2" type="ORF">SPDO_00530</name>
</gene>
<name>A0A245ZTW2_9SPHN</name>
<evidence type="ECO:0000313" key="2">
    <source>
        <dbReference type="EMBL" id="OWK33179.1"/>
    </source>
</evidence>
<organism evidence="2 3">
    <name type="scientific">Sphingomonas dokdonensis</name>
    <dbReference type="NCBI Taxonomy" id="344880"/>
    <lineage>
        <taxon>Bacteria</taxon>
        <taxon>Pseudomonadati</taxon>
        <taxon>Pseudomonadota</taxon>
        <taxon>Alphaproteobacteria</taxon>
        <taxon>Sphingomonadales</taxon>
        <taxon>Sphingomonadaceae</taxon>
        <taxon>Sphingomonas</taxon>
    </lineage>
</organism>
<dbReference type="GO" id="GO:0016491">
    <property type="term" value="F:oxidoreductase activity"/>
    <property type="evidence" value="ECO:0007669"/>
    <property type="project" value="InterPro"/>
</dbReference>
<reference evidence="2 3" key="1">
    <citation type="submission" date="2017-03" db="EMBL/GenBank/DDBJ databases">
        <title>Genome sequence of Sphingomonas dokdonensis DSM 21029.</title>
        <authorList>
            <person name="Poehlein A."/>
            <person name="Wuebbeler J.H."/>
            <person name="Steinbuechel A."/>
            <person name="Daniel R."/>
        </authorList>
    </citation>
    <scope>NUCLEOTIDE SEQUENCE [LARGE SCALE GENOMIC DNA]</scope>
    <source>
        <strain evidence="2 3">DSM 21029</strain>
    </source>
</reference>
<dbReference type="AlphaFoldDB" id="A0A245ZTW2"/>
<evidence type="ECO:0000259" key="1">
    <source>
        <dbReference type="Pfam" id="PF07110"/>
    </source>
</evidence>
<accession>A0A245ZTW2</accession>
<evidence type="ECO:0000313" key="3">
    <source>
        <dbReference type="Proteomes" id="UP000197290"/>
    </source>
</evidence>
<keyword evidence="3" id="KW-1185">Reference proteome</keyword>
<feature type="domain" description="EthD" evidence="1">
    <location>
        <begin position="12"/>
        <end position="108"/>
    </location>
</feature>
<dbReference type="InterPro" id="IPR011008">
    <property type="entry name" value="Dimeric_a/b-barrel"/>
</dbReference>
<dbReference type="OrthoDB" id="7571420at2"/>
<protein>
    <submittedName>
        <fullName evidence="2">EthD protein</fullName>
    </submittedName>
</protein>
<dbReference type="InterPro" id="IPR009799">
    <property type="entry name" value="EthD_dom"/>
</dbReference>
<dbReference type="SUPFAM" id="SSF54909">
    <property type="entry name" value="Dimeric alpha+beta barrel"/>
    <property type="match status" value="1"/>
</dbReference>
<dbReference type="Proteomes" id="UP000197290">
    <property type="component" value="Unassembled WGS sequence"/>
</dbReference>
<dbReference type="Gene3D" id="3.30.70.100">
    <property type="match status" value="1"/>
</dbReference>